<dbReference type="GO" id="GO:0016020">
    <property type="term" value="C:membrane"/>
    <property type="evidence" value="ECO:0007669"/>
    <property type="project" value="InterPro"/>
</dbReference>
<dbReference type="SUPFAM" id="SSF158472">
    <property type="entry name" value="HAMP domain-like"/>
    <property type="match status" value="1"/>
</dbReference>
<evidence type="ECO:0000259" key="2">
    <source>
        <dbReference type="PROSITE" id="PS50883"/>
    </source>
</evidence>
<dbReference type="CDD" id="cd06225">
    <property type="entry name" value="HAMP"/>
    <property type="match status" value="1"/>
</dbReference>
<dbReference type="PANTHER" id="PTHR44757">
    <property type="entry name" value="DIGUANYLATE CYCLASE DGCP"/>
    <property type="match status" value="1"/>
</dbReference>
<dbReference type="SMART" id="SM00052">
    <property type="entry name" value="EAL"/>
    <property type="match status" value="1"/>
</dbReference>
<evidence type="ECO:0000313" key="6">
    <source>
        <dbReference type="Proteomes" id="UP000199586"/>
    </source>
</evidence>
<dbReference type="SMART" id="SM00304">
    <property type="entry name" value="HAMP"/>
    <property type="match status" value="1"/>
</dbReference>
<dbReference type="SMART" id="SM00267">
    <property type="entry name" value="GGDEF"/>
    <property type="match status" value="1"/>
</dbReference>
<dbReference type="PROSITE" id="PS50883">
    <property type="entry name" value="EAL"/>
    <property type="match status" value="1"/>
</dbReference>
<dbReference type="OrthoDB" id="9814202at2"/>
<dbReference type="Proteomes" id="UP000199586">
    <property type="component" value="Unassembled WGS sequence"/>
</dbReference>
<name>A0A1I5T502_9SPHN</name>
<dbReference type="InterPro" id="IPR000160">
    <property type="entry name" value="GGDEF_dom"/>
</dbReference>
<dbReference type="SUPFAM" id="SSF141868">
    <property type="entry name" value="EAL domain-like"/>
    <property type="match status" value="1"/>
</dbReference>
<keyword evidence="6" id="KW-1185">Reference proteome</keyword>
<dbReference type="AlphaFoldDB" id="A0A1I5T502"/>
<dbReference type="EMBL" id="FOXP01000007">
    <property type="protein sequence ID" value="SFP78109.1"/>
    <property type="molecule type" value="Genomic_DNA"/>
</dbReference>
<dbReference type="InterPro" id="IPR043128">
    <property type="entry name" value="Rev_trsase/Diguanyl_cyclase"/>
</dbReference>
<dbReference type="NCBIfam" id="TIGR00254">
    <property type="entry name" value="GGDEF"/>
    <property type="match status" value="1"/>
</dbReference>
<reference evidence="5 6" key="1">
    <citation type="submission" date="2016-10" db="EMBL/GenBank/DDBJ databases">
        <authorList>
            <person name="de Groot N.N."/>
        </authorList>
    </citation>
    <scope>NUCLEOTIDE SEQUENCE [LARGE SCALE GENOMIC DNA]</scope>
    <source>
        <strain evidence="5 6">CGMCC 1.9113</strain>
    </source>
</reference>
<dbReference type="Pfam" id="PF14827">
    <property type="entry name" value="dCache_3"/>
    <property type="match status" value="1"/>
</dbReference>
<dbReference type="CDD" id="cd01949">
    <property type="entry name" value="GGDEF"/>
    <property type="match status" value="1"/>
</dbReference>
<dbReference type="Gene3D" id="6.10.340.10">
    <property type="match status" value="1"/>
</dbReference>
<sequence>MTALATLPHSLIARVARSLSAKLTLFYAVLIAGVVLLVLVGAKTGISGYTERMIRGEMASGAVVFDRVTTMRYAQLGDASQVLAADFGFRSAAATGDAPTVASALDSLRGRLHLDQAFYVSTDGAVVGFRGTLRAGEAEALRRVLDEGSTRGILQLGEQRFNAAAAPINAPVTIGWVVFANALDAGELARLARMSAIDLSPQIVAAAGLTADERSGRIVERFVDGQHLLIQASPIDSFRRDQPQMLLLRYSVTRAMGHYAPLLWLLLACGLLGIAVAVAGSWILARRIVRPIAALDAAARRVAQGEYAQVRVDTRDELGTLAESFNRMVNDVGERERQITHMALHDGLTGLANRTLLREYLSQTAARSAAGRQRALFCLDLDNFKVVNDTLGHPVGDALLCRVAARLLAFAGEGFVARLGGDEFALVIDDAGRSLDRAATELLRIIGEPCVIDGHRIVPGTSIGIAIIDGPDCDPVTLTKNADLALYRAKHDGRGGYRFFEPAMDAEARKRRQMELDLHDAIAGGQLSLMFQPLFNLSEARVSAFEALLRWNHPTRGLVSPADFIPLAEDTGLILPIGEWVIREACRAARHWPDHVRIAVNVSPVQFRSPGLSAVILQALAESGLAPHRLELEITESLFIDNPAATLSSLHGLRDLGVRVALDDFGTGYSSLSYLRAFPFDKIKIDRSFIMDLLSSDGATAIIRSITTLAEALGMETTAEGVENAGQLDILREQGCSHIQGFYFSKPISEAHVAAMLHDDAPPAMRLAS</sequence>
<feature type="domain" description="GGDEF" evidence="4">
    <location>
        <begin position="372"/>
        <end position="502"/>
    </location>
</feature>
<evidence type="ECO:0000259" key="4">
    <source>
        <dbReference type="PROSITE" id="PS50887"/>
    </source>
</evidence>
<dbReference type="InterPro" id="IPR029150">
    <property type="entry name" value="dCache_3"/>
</dbReference>
<dbReference type="Pfam" id="PF00672">
    <property type="entry name" value="HAMP"/>
    <property type="match status" value="1"/>
</dbReference>
<keyword evidence="1" id="KW-0812">Transmembrane</keyword>
<feature type="domain" description="EAL" evidence="2">
    <location>
        <begin position="511"/>
        <end position="761"/>
    </location>
</feature>
<evidence type="ECO:0000256" key="1">
    <source>
        <dbReference type="SAM" id="Phobius"/>
    </source>
</evidence>
<dbReference type="InterPro" id="IPR029787">
    <property type="entry name" value="Nucleotide_cyclase"/>
</dbReference>
<gene>
    <name evidence="5" type="ORF">SAMN04488241_10751</name>
</gene>
<keyword evidence="1" id="KW-1133">Transmembrane helix</keyword>
<dbReference type="PROSITE" id="PS50885">
    <property type="entry name" value="HAMP"/>
    <property type="match status" value="1"/>
</dbReference>
<dbReference type="PANTHER" id="PTHR44757:SF2">
    <property type="entry name" value="BIOFILM ARCHITECTURE MAINTENANCE PROTEIN MBAA"/>
    <property type="match status" value="1"/>
</dbReference>
<feature type="transmembrane region" description="Helical" evidence="1">
    <location>
        <begin position="25"/>
        <end position="46"/>
    </location>
</feature>
<protein>
    <submittedName>
        <fullName evidence="5">Diguanylate cyclase (GGDEF) domain-containing protein</fullName>
    </submittedName>
</protein>
<dbReference type="RefSeq" id="WP_093333475.1">
    <property type="nucleotide sequence ID" value="NZ_FOXP01000007.1"/>
</dbReference>
<dbReference type="SUPFAM" id="SSF55073">
    <property type="entry name" value="Nucleotide cyclase"/>
    <property type="match status" value="1"/>
</dbReference>
<dbReference type="STRING" id="634430.SAMN04488241_10751"/>
<dbReference type="Gene3D" id="3.30.70.270">
    <property type="match status" value="1"/>
</dbReference>
<dbReference type="InterPro" id="IPR035919">
    <property type="entry name" value="EAL_sf"/>
</dbReference>
<dbReference type="CDD" id="cd01948">
    <property type="entry name" value="EAL"/>
    <property type="match status" value="1"/>
</dbReference>
<evidence type="ECO:0000313" key="5">
    <source>
        <dbReference type="EMBL" id="SFP78109.1"/>
    </source>
</evidence>
<feature type="domain" description="HAMP" evidence="3">
    <location>
        <begin position="286"/>
        <end position="337"/>
    </location>
</feature>
<feature type="transmembrane region" description="Helical" evidence="1">
    <location>
        <begin position="262"/>
        <end position="285"/>
    </location>
</feature>
<dbReference type="GO" id="GO:0007165">
    <property type="term" value="P:signal transduction"/>
    <property type="evidence" value="ECO:0007669"/>
    <property type="project" value="InterPro"/>
</dbReference>
<keyword evidence="1" id="KW-0472">Membrane</keyword>
<dbReference type="Pfam" id="PF00563">
    <property type="entry name" value="EAL"/>
    <property type="match status" value="1"/>
</dbReference>
<dbReference type="InterPro" id="IPR001633">
    <property type="entry name" value="EAL_dom"/>
</dbReference>
<dbReference type="InterPro" id="IPR003660">
    <property type="entry name" value="HAMP_dom"/>
</dbReference>
<proteinExistence type="predicted"/>
<dbReference type="Pfam" id="PF00990">
    <property type="entry name" value="GGDEF"/>
    <property type="match status" value="1"/>
</dbReference>
<evidence type="ECO:0000259" key="3">
    <source>
        <dbReference type="PROSITE" id="PS50885"/>
    </source>
</evidence>
<dbReference type="Gene3D" id="3.20.20.450">
    <property type="entry name" value="EAL domain"/>
    <property type="match status" value="1"/>
</dbReference>
<dbReference type="PROSITE" id="PS50887">
    <property type="entry name" value="GGDEF"/>
    <property type="match status" value="1"/>
</dbReference>
<dbReference type="InterPro" id="IPR052155">
    <property type="entry name" value="Biofilm_reg_signaling"/>
</dbReference>
<organism evidence="5 6">
    <name type="scientific">Sphingomonas rubra</name>
    <dbReference type="NCBI Taxonomy" id="634430"/>
    <lineage>
        <taxon>Bacteria</taxon>
        <taxon>Pseudomonadati</taxon>
        <taxon>Pseudomonadota</taxon>
        <taxon>Alphaproteobacteria</taxon>
        <taxon>Sphingomonadales</taxon>
        <taxon>Sphingomonadaceae</taxon>
        <taxon>Sphingomonas</taxon>
    </lineage>
</organism>
<accession>A0A1I5T502</accession>